<feature type="transmembrane region" description="Helical" evidence="2">
    <location>
        <begin position="28"/>
        <end position="46"/>
    </location>
</feature>
<dbReference type="KEGG" id="mmil:sm9_0676"/>
<feature type="compositionally biased region" description="Basic residues" evidence="1">
    <location>
        <begin position="350"/>
        <end position="359"/>
    </location>
</feature>
<dbReference type="PANTHER" id="PTHR37938:SF1">
    <property type="entry name" value="BLL0215 PROTEIN"/>
    <property type="match status" value="1"/>
</dbReference>
<dbReference type="AlphaFoldDB" id="A0A0U3DQ45"/>
<proteinExistence type="predicted"/>
<feature type="transmembrane region" description="Helical" evidence="2">
    <location>
        <begin position="67"/>
        <end position="92"/>
    </location>
</feature>
<dbReference type="PATRIC" id="fig|230361.4.peg.699"/>
<evidence type="ECO:0000259" key="3">
    <source>
        <dbReference type="Pfam" id="PF03703"/>
    </source>
</evidence>
<evidence type="ECO:0000313" key="4">
    <source>
        <dbReference type="EMBL" id="ALT68473.1"/>
    </source>
</evidence>
<keyword evidence="2" id="KW-1133">Transmembrane helix</keyword>
<dbReference type="Proteomes" id="UP000067738">
    <property type="component" value="Chromosome"/>
</dbReference>
<dbReference type="PANTHER" id="PTHR37938">
    <property type="entry name" value="BLL0215 PROTEIN"/>
    <property type="match status" value="1"/>
</dbReference>
<keyword evidence="2" id="KW-0812">Transmembrane</keyword>
<dbReference type="RefSeq" id="WP_232299167.1">
    <property type="nucleotide sequence ID" value="NZ_CP011266.1"/>
</dbReference>
<reference evidence="4 5" key="1">
    <citation type="submission" date="2015-04" db="EMBL/GenBank/DDBJ databases">
        <title>The complete genome sequence of the rumen methanogen Methanobrevibacter millerae SM9.</title>
        <authorList>
            <person name="Leahy S.C."/>
            <person name="Kelly W.J."/>
            <person name="Pacheco D.M."/>
            <person name="Li D."/>
            <person name="Altermann E."/>
            <person name="Attwood G.T."/>
        </authorList>
    </citation>
    <scope>NUCLEOTIDE SEQUENCE [LARGE SCALE GENOMIC DNA]</scope>
    <source>
        <strain evidence="4 5">SM9</strain>
    </source>
</reference>
<protein>
    <recommendedName>
        <fullName evidence="3">YdbS-like PH domain-containing protein</fullName>
    </recommendedName>
</protein>
<name>A0A0U3DQ45_9EURY</name>
<gene>
    <name evidence="4" type="ORF">sm9_0676</name>
</gene>
<keyword evidence="5" id="KW-1185">Reference proteome</keyword>
<feature type="compositionally biased region" description="Basic and acidic residues" evidence="1">
    <location>
        <begin position="338"/>
        <end position="349"/>
    </location>
</feature>
<sequence length="359" mass="42605">MFRKNDNQSNERVIFQARPNLILGCKKAILGIILLIFVLFISGPIIKFIGNMQVYMISQIKLPLTRYVAIAVFVVMLIIILYIIFQIVGWYAKEYILTDSKIIVKSGVVFTRKNYMPYSTIQDVNTSQSIFARLFNVGSVSVYSAYDNNQIALENISDPSKVEEIIFSNMSRGPYHSPEYYPRDSNNDYYQSPQQDYHRPPRQNYYQSSRQDYYNHQENVDDYYPEDDYDGVDVITPIHQEEKYQRRQYDYYPDDLNYSESKKPKYEYEPYHENLEHNINRAMSEEYNSYSSSKNSHHDDSYYSQENSNNYYSDYDNYDNSAEEFSYNDDVTSNSKSKKNDVDDSSEKVIKRHFDKFKR</sequence>
<organism evidence="4 5">
    <name type="scientific">Methanobrevibacter millerae</name>
    <dbReference type="NCBI Taxonomy" id="230361"/>
    <lineage>
        <taxon>Archaea</taxon>
        <taxon>Methanobacteriati</taxon>
        <taxon>Methanobacteriota</taxon>
        <taxon>Methanomada group</taxon>
        <taxon>Methanobacteria</taxon>
        <taxon>Methanobacteriales</taxon>
        <taxon>Methanobacteriaceae</taxon>
        <taxon>Methanobrevibacter</taxon>
    </lineage>
</organism>
<evidence type="ECO:0000256" key="2">
    <source>
        <dbReference type="SAM" id="Phobius"/>
    </source>
</evidence>
<evidence type="ECO:0000256" key="1">
    <source>
        <dbReference type="SAM" id="MobiDB-lite"/>
    </source>
</evidence>
<feature type="domain" description="YdbS-like PH" evidence="3">
    <location>
        <begin position="90"/>
        <end position="166"/>
    </location>
</feature>
<dbReference type="Pfam" id="PF03703">
    <property type="entry name" value="bPH_2"/>
    <property type="match status" value="1"/>
</dbReference>
<dbReference type="InterPro" id="IPR005182">
    <property type="entry name" value="YdbS-like_PH"/>
</dbReference>
<evidence type="ECO:0000313" key="5">
    <source>
        <dbReference type="Proteomes" id="UP000067738"/>
    </source>
</evidence>
<accession>A0A0U3DQ45</accession>
<dbReference type="EMBL" id="CP011266">
    <property type="protein sequence ID" value="ALT68473.1"/>
    <property type="molecule type" value="Genomic_DNA"/>
</dbReference>
<keyword evidence="2" id="KW-0472">Membrane</keyword>
<feature type="compositionally biased region" description="Low complexity" evidence="1">
    <location>
        <begin position="302"/>
        <end position="320"/>
    </location>
</feature>
<feature type="region of interest" description="Disordered" evidence="1">
    <location>
        <begin position="286"/>
        <end position="359"/>
    </location>
</feature>
<feature type="region of interest" description="Disordered" evidence="1">
    <location>
        <begin position="177"/>
        <end position="204"/>
    </location>
</feature>
<dbReference type="GeneID" id="26735649"/>